<dbReference type="Gene3D" id="3.40.30.10">
    <property type="entry name" value="Glutaredoxin"/>
    <property type="match status" value="1"/>
</dbReference>
<gene>
    <name evidence="3" type="ORF">C361_01339</name>
</gene>
<proteinExistence type="inferred from homology"/>
<evidence type="ECO:0000256" key="2">
    <source>
        <dbReference type="SAM" id="MobiDB-lite"/>
    </source>
</evidence>
<comment type="similarity">
    <text evidence="1">Belongs to the SH3BGR family.</text>
</comment>
<name>A0A854QIE6_CRYNE</name>
<dbReference type="Pfam" id="PF04908">
    <property type="entry name" value="SH3BGR"/>
    <property type="match status" value="1"/>
</dbReference>
<dbReference type="Proteomes" id="UP000199727">
    <property type="component" value="Unassembled WGS sequence"/>
</dbReference>
<evidence type="ECO:0008006" key="5">
    <source>
        <dbReference type="Google" id="ProtNLM"/>
    </source>
</evidence>
<dbReference type="InterPro" id="IPR051033">
    <property type="entry name" value="SH3BGR"/>
</dbReference>
<accession>A0A854QIE6</accession>
<dbReference type="PANTHER" id="PTHR12232:SF0">
    <property type="entry name" value="THIOREDOXIN DOMAIN-CONTAINING PROTEIN"/>
    <property type="match status" value="1"/>
</dbReference>
<dbReference type="PROSITE" id="PS51354">
    <property type="entry name" value="GLUTAREDOXIN_2"/>
    <property type="match status" value="1"/>
</dbReference>
<sequence>MHKNIYSTATMTPPIVTIYVTSLTSAPAVRRHHDLLRSSLNAMDIKYEEYDLVMDEEAKRRWQRAKPAGKVIGLPGYLVGGEWIGTMEDFEEAVETQSLESFLKQDLNIPDEAPTIPDPSAPSASKQKSMQEVELEKIMGEMTNEDLDKLMNDLGVSDDVGKVGLINQSSSGIDIKSWGGEGGVSKGLAPTNGEDVISKFLHQDEKKDENKDTNEGAGGYDNIKKAKDEITDVLEDEKKLVSELKKEYELDGREEKDIALAEKKEVGKLD</sequence>
<dbReference type="AlphaFoldDB" id="A0A854QIE6"/>
<dbReference type="OrthoDB" id="9932926at2759"/>
<dbReference type="SUPFAM" id="SSF52833">
    <property type="entry name" value="Thioredoxin-like"/>
    <property type="match status" value="1"/>
</dbReference>
<dbReference type="PANTHER" id="PTHR12232">
    <property type="entry name" value="SH3 DOMAIN-BINDING GLUTAMIC ACID-RICH-LIKE PROTEIN"/>
    <property type="match status" value="1"/>
</dbReference>
<evidence type="ECO:0000313" key="3">
    <source>
        <dbReference type="EMBL" id="OXG26579.1"/>
    </source>
</evidence>
<feature type="region of interest" description="Disordered" evidence="2">
    <location>
        <begin position="202"/>
        <end position="223"/>
    </location>
</feature>
<organism evidence="3 4">
    <name type="scientific">Cryptococcus neoformans Tu259-1</name>
    <dbReference type="NCBI Taxonomy" id="1230072"/>
    <lineage>
        <taxon>Eukaryota</taxon>
        <taxon>Fungi</taxon>
        <taxon>Dikarya</taxon>
        <taxon>Basidiomycota</taxon>
        <taxon>Agaricomycotina</taxon>
        <taxon>Tremellomycetes</taxon>
        <taxon>Tremellales</taxon>
        <taxon>Cryptococcaceae</taxon>
        <taxon>Cryptococcus</taxon>
        <taxon>Cryptococcus neoformans species complex</taxon>
    </lineage>
</organism>
<dbReference type="InterPro" id="IPR006993">
    <property type="entry name" value="Glut_rich_SH3-bd"/>
</dbReference>
<evidence type="ECO:0000313" key="4">
    <source>
        <dbReference type="Proteomes" id="UP000199727"/>
    </source>
</evidence>
<evidence type="ECO:0000256" key="1">
    <source>
        <dbReference type="ARBA" id="ARBA00007764"/>
    </source>
</evidence>
<dbReference type="GO" id="GO:0005737">
    <property type="term" value="C:cytoplasm"/>
    <property type="evidence" value="ECO:0007669"/>
    <property type="project" value="TreeGrafter"/>
</dbReference>
<feature type="compositionally biased region" description="Basic and acidic residues" evidence="2">
    <location>
        <begin position="202"/>
        <end position="214"/>
    </location>
</feature>
<dbReference type="EMBL" id="AMKT01000024">
    <property type="protein sequence ID" value="OXG26579.1"/>
    <property type="molecule type" value="Genomic_DNA"/>
</dbReference>
<protein>
    <recommendedName>
        <fullName evidence="5">Glutaredoxin domain-containing protein</fullName>
    </recommendedName>
</protein>
<feature type="region of interest" description="Disordered" evidence="2">
    <location>
        <begin position="109"/>
        <end position="130"/>
    </location>
</feature>
<comment type="caution">
    <text evidence="3">The sequence shown here is derived from an EMBL/GenBank/DDBJ whole genome shotgun (WGS) entry which is preliminary data.</text>
</comment>
<dbReference type="InterPro" id="IPR036249">
    <property type="entry name" value="Thioredoxin-like_sf"/>
</dbReference>
<reference evidence="3 4" key="1">
    <citation type="submission" date="2017-06" db="EMBL/GenBank/DDBJ databases">
        <title>Global population genomics of the pathogenic fungus Cryptococcus neoformans var. grubii.</title>
        <authorList>
            <person name="Cuomo C."/>
            <person name="Litvintseva A."/>
            <person name="Chen Y."/>
            <person name="Young S."/>
            <person name="Zeng Q."/>
            <person name="Chapman S."/>
            <person name="Gujja S."/>
            <person name="Saif S."/>
            <person name="Birren B."/>
        </authorList>
    </citation>
    <scope>NUCLEOTIDE SEQUENCE [LARGE SCALE GENOMIC DNA]</scope>
    <source>
        <strain evidence="3 4">Tu259-1</strain>
    </source>
</reference>